<dbReference type="Proteomes" id="UP000250234">
    <property type="component" value="Unassembled WGS sequence"/>
</dbReference>
<gene>
    <name evidence="2" type="ORF">CYK91_05330</name>
    <name evidence="3" type="ORF">NCTC8081_02148</name>
</gene>
<proteinExistence type="predicted"/>
<dbReference type="EMBL" id="UAWO01000002">
    <property type="protein sequence ID" value="SQC08228.1"/>
    <property type="molecule type" value="Genomic_DNA"/>
</dbReference>
<accession>A0A2Z3U089</accession>
<evidence type="ECO:0000313" key="2">
    <source>
        <dbReference type="EMBL" id="PWX39563.1"/>
    </source>
</evidence>
<name>A0A2Z3U089_CLOPF</name>
<reference evidence="2 4" key="1">
    <citation type="journal article" date="2018" name="BMC Genomics">
        <title>Whole genome analysis reveals the diversity and evolutionary relationships between necrotic enteritis-causing strains of Clostridium perfringens.</title>
        <authorList>
            <person name="Lacey J.A."/>
            <person name="Allnutt T.R."/>
            <person name="Vezina B."/>
            <person name="Van T.T.H."/>
            <person name="Stent T."/>
            <person name="Han X."/>
            <person name="Rood J.I."/>
            <person name="Wade B."/>
            <person name="Keyburn A.L."/>
            <person name="Seeman T."/>
            <person name="Chen H."/>
            <person name="Haring V."/>
            <person name="Johanesen P.A."/>
            <person name="Lyras D."/>
            <person name="Moore R.J."/>
        </authorList>
    </citation>
    <scope>NUCLEOTIDE SEQUENCE [LARGE SCALE GENOMIC DNA]</scope>
    <source>
        <strain evidence="2 4">EUR-NE15</strain>
    </source>
</reference>
<keyword evidence="1" id="KW-0472">Membrane</keyword>
<dbReference type="RefSeq" id="WP_003476236.1">
    <property type="nucleotide sequence ID" value="NZ_CABEEO010000004.1"/>
</dbReference>
<evidence type="ECO:0000313" key="5">
    <source>
        <dbReference type="Proteomes" id="UP000250234"/>
    </source>
</evidence>
<evidence type="ECO:0000313" key="3">
    <source>
        <dbReference type="EMBL" id="SQC08228.1"/>
    </source>
</evidence>
<dbReference type="EMBL" id="PJTB01000002">
    <property type="protein sequence ID" value="PWX39563.1"/>
    <property type="molecule type" value="Genomic_DNA"/>
</dbReference>
<dbReference type="Proteomes" id="UP000247117">
    <property type="component" value="Unassembled WGS sequence"/>
</dbReference>
<sequence>MIIYDGEKTDKGFEFFYWNLSYRRRLIRLLWTTPIVLFIIFYSVDNLEMSFKNVAVILFLISMYLIQYIYNFLKWKDII</sequence>
<protein>
    <submittedName>
        <fullName evidence="3">Uncharacterized protein</fullName>
    </submittedName>
</protein>
<keyword evidence="1" id="KW-0812">Transmembrane</keyword>
<reference evidence="3 5" key="2">
    <citation type="submission" date="2018-06" db="EMBL/GenBank/DDBJ databases">
        <authorList>
            <consortium name="Pathogen Informatics"/>
            <person name="Doyle S."/>
        </authorList>
    </citation>
    <scope>NUCLEOTIDE SEQUENCE [LARGE SCALE GENOMIC DNA]</scope>
    <source>
        <strain evidence="3 5">NCTC8081</strain>
    </source>
</reference>
<organism evidence="3 5">
    <name type="scientific">Clostridium perfringens</name>
    <dbReference type="NCBI Taxonomy" id="1502"/>
    <lineage>
        <taxon>Bacteria</taxon>
        <taxon>Bacillati</taxon>
        <taxon>Bacillota</taxon>
        <taxon>Clostridia</taxon>
        <taxon>Eubacteriales</taxon>
        <taxon>Clostridiaceae</taxon>
        <taxon>Clostridium</taxon>
    </lineage>
</organism>
<feature type="transmembrane region" description="Helical" evidence="1">
    <location>
        <begin position="50"/>
        <end position="73"/>
    </location>
</feature>
<evidence type="ECO:0000256" key="1">
    <source>
        <dbReference type="SAM" id="Phobius"/>
    </source>
</evidence>
<feature type="transmembrane region" description="Helical" evidence="1">
    <location>
        <begin position="26"/>
        <end position="44"/>
    </location>
</feature>
<evidence type="ECO:0000313" key="4">
    <source>
        <dbReference type="Proteomes" id="UP000247117"/>
    </source>
</evidence>
<dbReference type="AlphaFoldDB" id="A0A2Z3U089"/>
<keyword evidence="1" id="KW-1133">Transmembrane helix</keyword>